<evidence type="ECO:0000313" key="2">
    <source>
        <dbReference type="Proteomes" id="UP000198211"/>
    </source>
</evidence>
<comment type="caution">
    <text evidence="1">The sequence shown here is derived from an EMBL/GenBank/DDBJ whole genome shotgun (WGS) entry which is preliminary data.</text>
</comment>
<evidence type="ECO:0000313" key="1">
    <source>
        <dbReference type="EMBL" id="OWZ21359.1"/>
    </source>
</evidence>
<proteinExistence type="predicted"/>
<reference evidence="2" key="1">
    <citation type="submission" date="2017-03" db="EMBL/GenBank/DDBJ databases">
        <title>Phytopthora megakarya and P. palmivora, two closely related causual agents of cacao black pod achieved similar genome size and gene model numbers by different mechanisms.</title>
        <authorList>
            <person name="Ali S."/>
            <person name="Shao J."/>
            <person name="Larry D.J."/>
            <person name="Kronmiller B."/>
            <person name="Shen D."/>
            <person name="Strem M.D."/>
            <person name="Melnick R.L."/>
            <person name="Guiltinan M.J."/>
            <person name="Tyler B.M."/>
            <person name="Meinhardt L.W."/>
            <person name="Bailey B.A."/>
        </authorList>
    </citation>
    <scope>NUCLEOTIDE SEQUENCE [LARGE SCALE GENOMIC DNA]</scope>
    <source>
        <strain evidence="2">zdho120</strain>
    </source>
</reference>
<protein>
    <submittedName>
        <fullName evidence="1">Uncharacterized protein</fullName>
    </submittedName>
</protein>
<name>A0A225WW84_9STRA</name>
<keyword evidence="2" id="KW-1185">Reference proteome</keyword>
<dbReference type="EMBL" id="NBNE01000233">
    <property type="protein sequence ID" value="OWZ21359.1"/>
    <property type="molecule type" value="Genomic_DNA"/>
</dbReference>
<organism evidence="1 2">
    <name type="scientific">Phytophthora megakarya</name>
    <dbReference type="NCBI Taxonomy" id="4795"/>
    <lineage>
        <taxon>Eukaryota</taxon>
        <taxon>Sar</taxon>
        <taxon>Stramenopiles</taxon>
        <taxon>Oomycota</taxon>
        <taxon>Peronosporomycetes</taxon>
        <taxon>Peronosporales</taxon>
        <taxon>Peronosporaceae</taxon>
        <taxon>Phytophthora</taxon>
    </lineage>
</organism>
<sequence>MISGSGDRERDGAYDQEDIPLPYHSEKEFFAHFHKIREALLLLATVAHVDAIAWRFLLSEYCKVNFGKPGEMKFEEKVLPQFVLVMDVTPKSGDEGEFDSDVVQFCGVYPHEHPSAEFQIALKKIESLDDKLHPDKRGEDVIVPVQVSLTHSALPNVKPIKMLVNTQKGAQVIRKMWKRYLEKKEMAKGSLRPMFHLEPIVANLVEDSVSMELAETIETLVHDNVWFSRVILLTINDLGDEELWNRTTQTLQLKFYHDMVQNEITSKQIWKWLAYALFSKRARVYSALESLKIRLFASGLLIIANAEAFAAVATSECPEEELFDWPRGSIKVGEAGLKSGTLIRWRFEDNYLVHTFDSKVPSVLTYSDDEMSEWVEVLVPGYGKCE</sequence>
<dbReference type="OrthoDB" id="129194at2759"/>
<dbReference type="Proteomes" id="UP000198211">
    <property type="component" value="Unassembled WGS sequence"/>
</dbReference>
<dbReference type="AlphaFoldDB" id="A0A225WW84"/>
<gene>
    <name evidence="1" type="ORF">PHMEG_0004098</name>
</gene>
<accession>A0A225WW84</accession>
<feature type="non-terminal residue" evidence="1">
    <location>
        <position position="386"/>
    </location>
</feature>